<dbReference type="InterPro" id="IPR009057">
    <property type="entry name" value="Homeodomain-like_sf"/>
</dbReference>
<dbReference type="AlphaFoldDB" id="A0A7Y9XXA2"/>
<dbReference type="RefSeq" id="WP_179408152.1">
    <property type="nucleotide sequence ID" value="NZ_BMGF01000005.1"/>
</dbReference>
<keyword evidence="4" id="KW-1185">Reference proteome</keyword>
<accession>A0A7Y9XXA2</accession>
<dbReference type="InterPro" id="IPR001647">
    <property type="entry name" value="HTH_TetR"/>
</dbReference>
<dbReference type="GO" id="GO:0000976">
    <property type="term" value="F:transcription cis-regulatory region binding"/>
    <property type="evidence" value="ECO:0007669"/>
    <property type="project" value="TreeGrafter"/>
</dbReference>
<dbReference type="Pfam" id="PF00440">
    <property type="entry name" value="TetR_N"/>
    <property type="match status" value="1"/>
</dbReference>
<dbReference type="EMBL" id="JACBZF010000005">
    <property type="protein sequence ID" value="NYH96299.1"/>
    <property type="molecule type" value="Genomic_DNA"/>
</dbReference>
<dbReference type="InterPro" id="IPR050109">
    <property type="entry name" value="HTH-type_TetR-like_transc_reg"/>
</dbReference>
<evidence type="ECO:0000256" key="1">
    <source>
        <dbReference type="ARBA" id="ARBA00023125"/>
    </source>
</evidence>
<dbReference type="Gene3D" id="1.10.357.10">
    <property type="entry name" value="Tetracycline Repressor, domain 2"/>
    <property type="match status" value="1"/>
</dbReference>
<evidence type="ECO:0000313" key="4">
    <source>
        <dbReference type="Proteomes" id="UP000522081"/>
    </source>
</evidence>
<comment type="caution">
    <text evidence="3">The sequence shown here is derived from an EMBL/GenBank/DDBJ whole genome shotgun (WGS) entry which is preliminary data.</text>
</comment>
<evidence type="ECO:0000313" key="3">
    <source>
        <dbReference type="EMBL" id="NYH96299.1"/>
    </source>
</evidence>
<gene>
    <name evidence="3" type="ORF">FHS75_002638</name>
</gene>
<dbReference type="GO" id="GO:0003700">
    <property type="term" value="F:DNA-binding transcription factor activity"/>
    <property type="evidence" value="ECO:0007669"/>
    <property type="project" value="TreeGrafter"/>
</dbReference>
<organism evidence="3 4">
    <name type="scientific">Novosphingobium marinum</name>
    <dbReference type="NCBI Taxonomy" id="1514948"/>
    <lineage>
        <taxon>Bacteria</taxon>
        <taxon>Pseudomonadati</taxon>
        <taxon>Pseudomonadota</taxon>
        <taxon>Alphaproteobacteria</taxon>
        <taxon>Sphingomonadales</taxon>
        <taxon>Sphingomonadaceae</taxon>
        <taxon>Novosphingobium</taxon>
    </lineage>
</organism>
<evidence type="ECO:0000259" key="2">
    <source>
        <dbReference type="Pfam" id="PF00440"/>
    </source>
</evidence>
<feature type="domain" description="HTH tetR-type" evidence="2">
    <location>
        <begin position="25"/>
        <end position="71"/>
    </location>
</feature>
<dbReference type="SUPFAM" id="SSF46689">
    <property type="entry name" value="Homeodomain-like"/>
    <property type="match status" value="1"/>
</dbReference>
<protein>
    <submittedName>
        <fullName evidence="3">AcrR family transcriptional regulator</fullName>
    </submittedName>
</protein>
<reference evidence="3 4" key="1">
    <citation type="submission" date="2020-07" db="EMBL/GenBank/DDBJ databases">
        <title>Genomic Encyclopedia of Type Strains, Phase IV (KMG-IV): sequencing the most valuable type-strain genomes for metagenomic binning, comparative biology and taxonomic classification.</title>
        <authorList>
            <person name="Goeker M."/>
        </authorList>
    </citation>
    <scope>NUCLEOTIDE SEQUENCE [LARGE SCALE GENOMIC DNA]</scope>
    <source>
        <strain evidence="3 4">DSM 29043</strain>
    </source>
</reference>
<keyword evidence="1" id="KW-0238">DNA-binding</keyword>
<name>A0A7Y9XXA2_9SPHN</name>
<sequence>MITQQAQIDTGSPPDGLNRNQLALILAAEREFAKEGIDQASLRRIATLAGNGNNNAVQYHFESREGLVLALLRYRVGQMEARRREMLHNARLNGKLGHIPTLARSFCLPQLDLQTDDGDFPYARFLLQFYALYKDKEYRKGVDIITSEFPAIGETRRLLIDAMGYDQEWAHRRITAGFTMFLGVLVRHAGAIRSGLPTEPVTEIVEDAMEIVIAGLCAPSPLHGTQAVAPSEDDGASTVERMTLAELEEENQALKDLIGELSVERSRRKVAR</sequence>
<dbReference type="PANTHER" id="PTHR30055:SF235">
    <property type="entry name" value="TRANSCRIPTIONAL REGULATORY PROTEIN"/>
    <property type="match status" value="1"/>
</dbReference>
<dbReference type="Proteomes" id="UP000522081">
    <property type="component" value="Unassembled WGS sequence"/>
</dbReference>
<dbReference type="PANTHER" id="PTHR30055">
    <property type="entry name" value="HTH-TYPE TRANSCRIPTIONAL REGULATOR RUTR"/>
    <property type="match status" value="1"/>
</dbReference>
<proteinExistence type="predicted"/>